<dbReference type="EMBL" id="GL734614">
    <property type="protein sequence ID" value="EFX61423.1"/>
    <property type="molecule type" value="Genomic_DNA"/>
</dbReference>
<sequence>MWNKAANDRDRFHQQEHRDKWKDNPAAALGHCGAIAFQKFDPQLPQRCSYGTRLPSAESIPKWVDFIREAGKKDIKVYIIGNKCDLEN</sequence>
<keyword evidence="3" id="KW-1185">Reference proteome</keyword>
<dbReference type="Proteomes" id="UP000000305">
    <property type="component" value="Unassembled WGS sequence"/>
</dbReference>
<accession>E9I3K7</accession>
<evidence type="ECO:0000256" key="1">
    <source>
        <dbReference type="SAM" id="MobiDB-lite"/>
    </source>
</evidence>
<evidence type="ECO:0000313" key="2">
    <source>
        <dbReference type="EMBL" id="EFX61423.1"/>
    </source>
</evidence>
<feature type="region of interest" description="Disordered" evidence="1">
    <location>
        <begin position="1"/>
        <end position="20"/>
    </location>
</feature>
<dbReference type="KEGG" id="dpx:DAPPUDRAFT_273548"/>
<protein>
    <submittedName>
        <fullName evidence="2">Uncharacterized protein</fullName>
    </submittedName>
</protein>
<evidence type="ECO:0000313" key="3">
    <source>
        <dbReference type="Proteomes" id="UP000000305"/>
    </source>
</evidence>
<proteinExistence type="predicted"/>
<name>E9I3K7_DAPPU</name>
<reference evidence="2 3" key="1">
    <citation type="journal article" date="2011" name="Science">
        <title>The ecoresponsive genome of Daphnia pulex.</title>
        <authorList>
            <person name="Colbourne J.K."/>
            <person name="Pfrender M.E."/>
            <person name="Gilbert D."/>
            <person name="Thomas W.K."/>
            <person name="Tucker A."/>
            <person name="Oakley T.H."/>
            <person name="Tokishita S."/>
            <person name="Aerts A."/>
            <person name="Arnold G.J."/>
            <person name="Basu M.K."/>
            <person name="Bauer D.J."/>
            <person name="Caceres C.E."/>
            <person name="Carmel L."/>
            <person name="Casola C."/>
            <person name="Choi J.H."/>
            <person name="Detter J.C."/>
            <person name="Dong Q."/>
            <person name="Dusheyko S."/>
            <person name="Eads B.D."/>
            <person name="Frohlich T."/>
            <person name="Geiler-Samerotte K.A."/>
            <person name="Gerlach D."/>
            <person name="Hatcher P."/>
            <person name="Jogdeo S."/>
            <person name="Krijgsveld J."/>
            <person name="Kriventseva E.V."/>
            <person name="Kultz D."/>
            <person name="Laforsch C."/>
            <person name="Lindquist E."/>
            <person name="Lopez J."/>
            <person name="Manak J.R."/>
            <person name="Muller J."/>
            <person name="Pangilinan J."/>
            <person name="Patwardhan R.P."/>
            <person name="Pitluck S."/>
            <person name="Pritham E.J."/>
            <person name="Rechtsteiner A."/>
            <person name="Rho M."/>
            <person name="Rogozin I.B."/>
            <person name="Sakarya O."/>
            <person name="Salamov A."/>
            <person name="Schaack S."/>
            <person name="Shapiro H."/>
            <person name="Shiga Y."/>
            <person name="Skalitzky C."/>
            <person name="Smith Z."/>
            <person name="Souvorov A."/>
            <person name="Sung W."/>
            <person name="Tang Z."/>
            <person name="Tsuchiya D."/>
            <person name="Tu H."/>
            <person name="Vos H."/>
            <person name="Wang M."/>
            <person name="Wolf Y.I."/>
            <person name="Yamagata H."/>
            <person name="Yamada T."/>
            <person name="Ye Y."/>
            <person name="Shaw J.R."/>
            <person name="Andrews J."/>
            <person name="Crease T.J."/>
            <person name="Tang H."/>
            <person name="Lucas S.M."/>
            <person name="Robertson H.M."/>
            <person name="Bork P."/>
            <person name="Koonin E.V."/>
            <person name="Zdobnov E.M."/>
            <person name="Grigoriev I.V."/>
            <person name="Lynch M."/>
            <person name="Boore J.L."/>
        </authorList>
    </citation>
    <scope>NUCLEOTIDE SEQUENCE [LARGE SCALE GENOMIC DNA]</scope>
</reference>
<dbReference type="AlphaFoldDB" id="E9I3K7"/>
<organism evidence="2 3">
    <name type="scientific">Daphnia pulex</name>
    <name type="common">Water flea</name>
    <dbReference type="NCBI Taxonomy" id="6669"/>
    <lineage>
        <taxon>Eukaryota</taxon>
        <taxon>Metazoa</taxon>
        <taxon>Ecdysozoa</taxon>
        <taxon>Arthropoda</taxon>
        <taxon>Crustacea</taxon>
        <taxon>Branchiopoda</taxon>
        <taxon>Diplostraca</taxon>
        <taxon>Cladocera</taxon>
        <taxon>Anomopoda</taxon>
        <taxon>Daphniidae</taxon>
        <taxon>Daphnia</taxon>
    </lineage>
</organism>
<dbReference type="HOGENOM" id="CLU_2471340_0_0_1"/>
<dbReference type="InParanoid" id="E9I3K7"/>
<gene>
    <name evidence="2" type="ORF">DAPPUDRAFT_273548</name>
</gene>